<dbReference type="PANTHER" id="PTHR10590">
    <property type="entry name" value="SODIUM/NUCLEOSIDE COTRANSPORTER"/>
    <property type="match status" value="1"/>
</dbReference>
<feature type="compositionally biased region" description="Low complexity" evidence="7">
    <location>
        <begin position="350"/>
        <end position="363"/>
    </location>
</feature>
<comment type="similarity">
    <text evidence="2">Belongs to the concentrative nucleoside transporter (CNT) (TC 2.A.41) family.</text>
</comment>
<keyword evidence="6 8" id="KW-0472">Membrane</keyword>
<evidence type="ECO:0000256" key="1">
    <source>
        <dbReference type="ARBA" id="ARBA00004651"/>
    </source>
</evidence>
<feature type="transmembrane region" description="Helical" evidence="8">
    <location>
        <begin position="397"/>
        <end position="418"/>
    </location>
</feature>
<name>A0A830HNM5_9CHLO</name>
<dbReference type="Pfam" id="PF07662">
    <property type="entry name" value="Nucleos_tra2_C"/>
    <property type="match status" value="1"/>
</dbReference>
<feature type="transmembrane region" description="Helical" evidence="8">
    <location>
        <begin position="55"/>
        <end position="74"/>
    </location>
</feature>
<dbReference type="Proteomes" id="UP000660262">
    <property type="component" value="Unassembled WGS sequence"/>
</dbReference>
<proteinExistence type="inferred from homology"/>
<evidence type="ECO:0000256" key="3">
    <source>
        <dbReference type="ARBA" id="ARBA00022475"/>
    </source>
</evidence>
<keyword evidence="5 8" id="KW-1133">Transmembrane helix</keyword>
<feature type="domain" description="Concentrative nucleoside transporter N-terminal" evidence="9">
    <location>
        <begin position="128"/>
        <end position="204"/>
    </location>
</feature>
<evidence type="ECO:0000259" key="9">
    <source>
        <dbReference type="Pfam" id="PF01773"/>
    </source>
</evidence>
<keyword evidence="3" id="KW-1003">Cell membrane</keyword>
<evidence type="ECO:0000256" key="8">
    <source>
        <dbReference type="SAM" id="Phobius"/>
    </source>
</evidence>
<comment type="caution">
    <text evidence="11">The sequence shown here is derived from an EMBL/GenBank/DDBJ whole genome shotgun (WGS) entry which is preliminary data.</text>
</comment>
<feature type="transmembrane region" description="Helical" evidence="8">
    <location>
        <begin position="529"/>
        <end position="554"/>
    </location>
</feature>
<protein>
    <recommendedName>
        <fullName evidence="13">Sodium/nucleoside cotransporter</fullName>
    </recommendedName>
</protein>
<feature type="region of interest" description="Disordered" evidence="7">
    <location>
        <begin position="343"/>
        <end position="379"/>
    </location>
</feature>
<keyword evidence="12" id="KW-1185">Reference proteome</keyword>
<evidence type="ECO:0000256" key="4">
    <source>
        <dbReference type="ARBA" id="ARBA00022692"/>
    </source>
</evidence>
<evidence type="ECO:0000256" key="5">
    <source>
        <dbReference type="ARBA" id="ARBA00022989"/>
    </source>
</evidence>
<gene>
    <name evidence="11" type="ORF">PPROV_000536200</name>
</gene>
<feature type="transmembrane region" description="Helical" evidence="8">
    <location>
        <begin position="28"/>
        <end position="48"/>
    </location>
</feature>
<feature type="domain" description="Concentrative nucleoside transporter C-terminal" evidence="10">
    <location>
        <begin position="318"/>
        <end position="552"/>
    </location>
</feature>
<feature type="transmembrane region" description="Helical" evidence="8">
    <location>
        <begin position="94"/>
        <end position="113"/>
    </location>
</feature>
<evidence type="ECO:0000313" key="12">
    <source>
        <dbReference type="Proteomes" id="UP000660262"/>
    </source>
</evidence>
<dbReference type="PANTHER" id="PTHR10590:SF4">
    <property type="entry name" value="SOLUTE CARRIER FAMILY 28 MEMBER 3"/>
    <property type="match status" value="1"/>
</dbReference>
<evidence type="ECO:0000313" key="11">
    <source>
        <dbReference type="EMBL" id="GHP06617.1"/>
    </source>
</evidence>
<feature type="transmembrane region" description="Helical" evidence="8">
    <location>
        <begin position="247"/>
        <end position="269"/>
    </location>
</feature>
<feature type="transmembrane region" description="Helical" evidence="8">
    <location>
        <begin position="290"/>
        <end position="310"/>
    </location>
</feature>
<reference evidence="11" key="1">
    <citation type="submission" date="2020-10" db="EMBL/GenBank/DDBJ databases">
        <title>Unveiling of a novel bifunctional photoreceptor, Dualchrome1, isolated from a cosmopolitan green alga.</title>
        <authorList>
            <person name="Suzuki S."/>
            <person name="Kawachi M."/>
        </authorList>
    </citation>
    <scope>NUCLEOTIDE SEQUENCE</scope>
    <source>
        <strain evidence="11">NIES 2893</strain>
    </source>
</reference>
<feature type="transmembrane region" description="Helical" evidence="8">
    <location>
        <begin position="438"/>
        <end position="455"/>
    </location>
</feature>
<feature type="transmembrane region" description="Helical" evidence="8">
    <location>
        <begin position="152"/>
        <end position="171"/>
    </location>
</feature>
<dbReference type="Pfam" id="PF01773">
    <property type="entry name" value="Nucleos_tra2_N"/>
    <property type="match status" value="1"/>
</dbReference>
<feature type="transmembrane region" description="Helical" evidence="8">
    <location>
        <begin position="214"/>
        <end position="235"/>
    </location>
</feature>
<dbReference type="EMBL" id="BNJQ01000013">
    <property type="protein sequence ID" value="GHP06617.1"/>
    <property type="molecule type" value="Genomic_DNA"/>
</dbReference>
<comment type="subcellular location">
    <subcellularLocation>
        <location evidence="1">Cell membrane</location>
        <topology evidence="1">Multi-pass membrane protein</topology>
    </subcellularLocation>
</comment>
<dbReference type="InterPro" id="IPR008276">
    <property type="entry name" value="C_nuclsd_transpt"/>
</dbReference>
<sequence>MAPSSIRLHPIRLYVKALPPHRARYVFAAWRAIFLAALAAMVAAALALRRSGDQAFILLGIVLAVIVAWCVSWASTRIHLPAAAAWFTQHNIRVARIATACIALVLFVVWIALDTSQRSASNFVALGGYVACIALSLALSNAPLHVLTTERGAWPVVSGTIAQLTLGILILRTKAGYALFAWFGEQVEIFFRYSEQGAIFLFGDDLVNMENGPAFLVAMIGIAFFGAFAELGIYLGITQAVIGGLAAALRIGMGISSVEAVNAAANIFVGSVNTPQMIKPYLLTLTNSELFCVLTAGYATTAGAIFGVYISFGVSLTHLIAASVVSAPAAILIAKIMHPADLLETPPPTEENNNNRASISSSSGPRDETLTTTTTDKDDGCTYESATEAFAAGITDAISLILSIVFFVSVFISTVAFVDGVLGWLGSMVGAPYVNLEYLLSYAMFPFAVLMGVPISDAQDVALLLAQKTVVNELYAYRTLGQMMSGATPLSRRAEIIATWALCGFSNVGQCGILLGAYRSLAPSRVKTVAALVWPSLIAGWLACVMTACVAGWLL</sequence>
<keyword evidence="4 8" id="KW-0812">Transmembrane</keyword>
<accession>A0A830HNM5</accession>
<evidence type="ECO:0000256" key="6">
    <source>
        <dbReference type="ARBA" id="ARBA00023136"/>
    </source>
</evidence>
<dbReference type="InterPro" id="IPR011657">
    <property type="entry name" value="CNT_C_dom"/>
</dbReference>
<dbReference type="InterPro" id="IPR002668">
    <property type="entry name" value="CNT_N_dom"/>
</dbReference>
<feature type="compositionally biased region" description="Basic and acidic residues" evidence="7">
    <location>
        <begin position="365"/>
        <end position="379"/>
    </location>
</feature>
<evidence type="ECO:0008006" key="13">
    <source>
        <dbReference type="Google" id="ProtNLM"/>
    </source>
</evidence>
<dbReference type="OrthoDB" id="6075923at2759"/>
<evidence type="ECO:0000256" key="2">
    <source>
        <dbReference type="ARBA" id="ARBA00009033"/>
    </source>
</evidence>
<organism evidence="11 12">
    <name type="scientific">Pycnococcus provasolii</name>
    <dbReference type="NCBI Taxonomy" id="41880"/>
    <lineage>
        <taxon>Eukaryota</taxon>
        <taxon>Viridiplantae</taxon>
        <taxon>Chlorophyta</taxon>
        <taxon>Pseudoscourfieldiophyceae</taxon>
        <taxon>Pseudoscourfieldiales</taxon>
        <taxon>Pycnococcaceae</taxon>
        <taxon>Pycnococcus</taxon>
    </lineage>
</organism>
<dbReference type="AlphaFoldDB" id="A0A830HNM5"/>
<evidence type="ECO:0000259" key="10">
    <source>
        <dbReference type="Pfam" id="PF07662"/>
    </source>
</evidence>
<feature type="transmembrane region" description="Helical" evidence="8">
    <location>
        <begin position="120"/>
        <end position="140"/>
    </location>
</feature>
<dbReference type="GO" id="GO:0005415">
    <property type="term" value="F:nucleoside:sodium symporter activity"/>
    <property type="evidence" value="ECO:0007669"/>
    <property type="project" value="TreeGrafter"/>
</dbReference>
<dbReference type="GO" id="GO:0005886">
    <property type="term" value="C:plasma membrane"/>
    <property type="evidence" value="ECO:0007669"/>
    <property type="project" value="UniProtKB-SubCell"/>
</dbReference>
<evidence type="ECO:0000256" key="7">
    <source>
        <dbReference type="SAM" id="MobiDB-lite"/>
    </source>
</evidence>